<evidence type="ECO:0000313" key="4">
    <source>
        <dbReference type="EMBL" id="KAK1520134.1"/>
    </source>
</evidence>
<proteinExistence type="predicted"/>
<dbReference type="NCBIfam" id="TIGR00621">
    <property type="entry name" value="ssb"/>
    <property type="match status" value="1"/>
</dbReference>
<evidence type="ECO:0000256" key="2">
    <source>
        <dbReference type="PROSITE-ProRule" id="PRU00252"/>
    </source>
</evidence>
<keyword evidence="1 2" id="KW-0238">DNA-binding</keyword>
<reference evidence="4 5" key="1">
    <citation type="submission" date="2016-10" db="EMBL/GenBank/DDBJ databases">
        <title>The genome sequence of Colletotrichum fioriniae PJ7.</title>
        <authorList>
            <person name="Baroncelli R."/>
        </authorList>
    </citation>
    <scope>NUCLEOTIDE SEQUENCE [LARGE SCALE GENOMIC DNA]</scope>
    <source>
        <strain evidence="4 5">IMI 384185</strain>
    </source>
</reference>
<gene>
    <name evidence="4" type="ORF">CPAR01_15185</name>
</gene>
<dbReference type="GeneID" id="85383333"/>
<dbReference type="Proteomes" id="UP001241169">
    <property type="component" value="Unassembled WGS sequence"/>
</dbReference>
<evidence type="ECO:0008006" key="6">
    <source>
        <dbReference type="Google" id="ProtNLM"/>
    </source>
</evidence>
<dbReference type="InterPro" id="IPR011344">
    <property type="entry name" value="ssDNA-bd"/>
</dbReference>
<feature type="compositionally biased region" description="Polar residues" evidence="3">
    <location>
        <begin position="21"/>
        <end position="42"/>
    </location>
</feature>
<evidence type="ECO:0000256" key="1">
    <source>
        <dbReference type="ARBA" id="ARBA00023125"/>
    </source>
</evidence>
<evidence type="ECO:0000256" key="3">
    <source>
        <dbReference type="SAM" id="MobiDB-lite"/>
    </source>
</evidence>
<keyword evidence="5" id="KW-1185">Reference proteome</keyword>
<sequence>LPPQTSISPISTPQHHLLPSYTSHSRHSLNQSVPCSTHLQTKQPKKKMSASALFRRAAVAPRMASAARAFSTTPSNNVARITIVGNLADAPEVVPTSTGREIIRYAVASNSGPKDNRQTSWFRVTSFEAEGPRRDFLQSLPKGTLVYVEGEAAMRAYQDAEGKNRSSLSIIQRSIEVLKRPYTGNNGGEASE</sequence>
<dbReference type="PROSITE" id="PS50935">
    <property type="entry name" value="SSB"/>
    <property type="match status" value="1"/>
</dbReference>
<feature type="non-terminal residue" evidence="4">
    <location>
        <position position="1"/>
    </location>
</feature>
<comment type="caution">
    <text evidence="4">The sequence shown here is derived from an EMBL/GenBank/DDBJ whole genome shotgun (WGS) entry which is preliminary data.</text>
</comment>
<accession>A0ABQ9RZM8</accession>
<dbReference type="RefSeq" id="XP_060341866.1">
    <property type="nucleotide sequence ID" value="XM_060499434.1"/>
</dbReference>
<dbReference type="Pfam" id="PF00436">
    <property type="entry name" value="SSB"/>
    <property type="match status" value="1"/>
</dbReference>
<dbReference type="PANTHER" id="PTHR10302:SF0">
    <property type="entry name" value="SINGLE-STRANDED DNA-BINDING PROTEIN, MITOCHONDRIAL"/>
    <property type="match status" value="1"/>
</dbReference>
<dbReference type="CDD" id="cd04496">
    <property type="entry name" value="SSB_OBF"/>
    <property type="match status" value="1"/>
</dbReference>
<organism evidence="4 5">
    <name type="scientific">Colletotrichum paranaense</name>
    <dbReference type="NCBI Taxonomy" id="1914294"/>
    <lineage>
        <taxon>Eukaryota</taxon>
        <taxon>Fungi</taxon>
        <taxon>Dikarya</taxon>
        <taxon>Ascomycota</taxon>
        <taxon>Pezizomycotina</taxon>
        <taxon>Sordariomycetes</taxon>
        <taxon>Hypocreomycetidae</taxon>
        <taxon>Glomerellales</taxon>
        <taxon>Glomerellaceae</taxon>
        <taxon>Colletotrichum</taxon>
        <taxon>Colletotrichum acutatum species complex</taxon>
    </lineage>
</organism>
<dbReference type="Gene3D" id="2.40.50.140">
    <property type="entry name" value="Nucleic acid-binding proteins"/>
    <property type="match status" value="1"/>
</dbReference>
<dbReference type="InterPro" id="IPR000424">
    <property type="entry name" value="Primosome_PriB/ssb"/>
</dbReference>
<feature type="region of interest" description="Disordered" evidence="3">
    <location>
        <begin position="21"/>
        <end position="48"/>
    </location>
</feature>
<evidence type="ECO:0000313" key="5">
    <source>
        <dbReference type="Proteomes" id="UP001241169"/>
    </source>
</evidence>
<dbReference type="EMBL" id="MOPA01000018">
    <property type="protein sequence ID" value="KAK1520134.1"/>
    <property type="molecule type" value="Genomic_DNA"/>
</dbReference>
<name>A0ABQ9RZM8_9PEZI</name>
<protein>
    <recommendedName>
        <fullName evidence="6">Single-strand binding protein family</fullName>
    </recommendedName>
</protein>
<dbReference type="SUPFAM" id="SSF50249">
    <property type="entry name" value="Nucleic acid-binding proteins"/>
    <property type="match status" value="1"/>
</dbReference>
<dbReference type="InterPro" id="IPR012340">
    <property type="entry name" value="NA-bd_OB-fold"/>
</dbReference>
<dbReference type="PANTHER" id="PTHR10302">
    <property type="entry name" value="SINGLE-STRANDED DNA-BINDING PROTEIN"/>
    <property type="match status" value="1"/>
</dbReference>